<proteinExistence type="inferred from homology"/>
<dbReference type="Gene3D" id="2.70.98.40">
    <property type="entry name" value="Glycoside hydrolase, family 65, N-terminal domain"/>
    <property type="match status" value="1"/>
</dbReference>
<evidence type="ECO:0000256" key="2">
    <source>
        <dbReference type="ARBA" id="ARBA00022676"/>
    </source>
</evidence>
<dbReference type="PANTHER" id="PTHR11051:SF8">
    <property type="entry name" value="PROTEIN-GLUCOSYLGALACTOSYLHYDROXYLYSINE GLUCOSIDASE"/>
    <property type="match status" value="1"/>
</dbReference>
<evidence type="ECO:0000256" key="1">
    <source>
        <dbReference type="ARBA" id="ARBA00006768"/>
    </source>
</evidence>
<dbReference type="InterPro" id="IPR012341">
    <property type="entry name" value="6hp_glycosidase-like_sf"/>
</dbReference>
<evidence type="ECO:0000313" key="9">
    <source>
        <dbReference type="EMBL" id="PWJ75592.1"/>
    </source>
</evidence>
<evidence type="ECO:0000259" key="7">
    <source>
        <dbReference type="Pfam" id="PF03633"/>
    </source>
</evidence>
<organism evidence="9 10">
    <name type="scientific">Murimonas intestini</name>
    <dbReference type="NCBI Taxonomy" id="1337051"/>
    <lineage>
        <taxon>Bacteria</taxon>
        <taxon>Bacillati</taxon>
        <taxon>Bacillota</taxon>
        <taxon>Clostridia</taxon>
        <taxon>Lachnospirales</taxon>
        <taxon>Lachnospiraceae</taxon>
        <taxon>Murimonas</taxon>
    </lineage>
</organism>
<dbReference type="InterPro" id="IPR037018">
    <property type="entry name" value="GH65_N"/>
</dbReference>
<dbReference type="GO" id="GO:0030246">
    <property type="term" value="F:carbohydrate binding"/>
    <property type="evidence" value="ECO:0007669"/>
    <property type="project" value="InterPro"/>
</dbReference>
<dbReference type="EMBL" id="QGGY01000006">
    <property type="protein sequence ID" value="PWJ75592.1"/>
    <property type="molecule type" value="Genomic_DNA"/>
</dbReference>
<dbReference type="RefSeq" id="WP_109626525.1">
    <property type="nucleotide sequence ID" value="NZ_JANKBI010000004.1"/>
</dbReference>
<dbReference type="InterPro" id="IPR011013">
    <property type="entry name" value="Gal_mutarotase_sf_dom"/>
</dbReference>
<dbReference type="SUPFAM" id="SSF48208">
    <property type="entry name" value="Six-hairpin glycosidases"/>
    <property type="match status" value="1"/>
</dbReference>
<reference evidence="9 10" key="1">
    <citation type="submission" date="2018-05" db="EMBL/GenBank/DDBJ databases">
        <authorList>
            <person name="Goeker M."/>
            <person name="Huntemann M."/>
            <person name="Clum A."/>
            <person name="Pillay M."/>
            <person name="Palaniappan K."/>
            <person name="Varghese N."/>
            <person name="Mikhailova N."/>
            <person name="Stamatis D."/>
            <person name="Reddy T."/>
            <person name="Daum C."/>
            <person name="Shapiro N."/>
            <person name="Ivanova N."/>
            <person name="Kyrpides N."/>
            <person name="Woyke T."/>
        </authorList>
    </citation>
    <scope>NUCLEOTIDE SEQUENCE [LARGE SCALE GENOMIC DNA]</scope>
    <source>
        <strain evidence="9 10">DSM 26524</strain>
    </source>
</reference>
<dbReference type="Pfam" id="PF03633">
    <property type="entry name" value="Glyco_hydro_65C"/>
    <property type="match status" value="1"/>
</dbReference>
<dbReference type="InterPro" id="IPR005196">
    <property type="entry name" value="Glyco_hydro_65_N"/>
</dbReference>
<dbReference type="Pfam" id="PF03636">
    <property type="entry name" value="Glyco_hydro_65N"/>
    <property type="match status" value="1"/>
</dbReference>
<keyword evidence="2" id="KW-0328">Glycosyltransferase</keyword>
<comment type="similarity">
    <text evidence="1">Belongs to the glycosyl hydrolase 65 family.</text>
</comment>
<dbReference type="InterPro" id="IPR005195">
    <property type="entry name" value="Glyco_hydro_65_M"/>
</dbReference>
<keyword evidence="10" id="KW-1185">Reference proteome</keyword>
<keyword evidence="9" id="KW-0378">Hydrolase</keyword>
<dbReference type="GO" id="GO:0004553">
    <property type="term" value="F:hydrolase activity, hydrolyzing O-glycosyl compounds"/>
    <property type="evidence" value="ECO:0007669"/>
    <property type="project" value="TreeGrafter"/>
</dbReference>
<protein>
    <submittedName>
        <fullName evidence="9">Glycosyl hydrolase</fullName>
    </submittedName>
</protein>
<feature type="domain" description="Glycoside hydrolase family 65 central catalytic" evidence="6">
    <location>
        <begin position="316"/>
        <end position="695"/>
    </location>
</feature>
<dbReference type="SUPFAM" id="SSF74650">
    <property type="entry name" value="Galactose mutarotase-like"/>
    <property type="match status" value="1"/>
</dbReference>
<evidence type="ECO:0000256" key="4">
    <source>
        <dbReference type="PIRSR" id="PIRSR036289-50"/>
    </source>
</evidence>
<dbReference type="InterPro" id="IPR005194">
    <property type="entry name" value="Glyco_hydro_65_C"/>
</dbReference>
<comment type="caution">
    <text evidence="9">The sequence shown here is derived from an EMBL/GenBank/DDBJ whole genome shotgun (WGS) entry which is preliminary data.</text>
</comment>
<feature type="domain" description="Glycoside hydrolase family 65 C-terminal" evidence="7">
    <location>
        <begin position="705"/>
        <end position="766"/>
    </location>
</feature>
<feature type="binding site" evidence="5">
    <location>
        <begin position="607"/>
        <end position="608"/>
    </location>
    <ligand>
        <name>substrate</name>
    </ligand>
</feature>
<dbReference type="Gene3D" id="2.60.420.10">
    <property type="entry name" value="Maltose phosphorylase, domain 3"/>
    <property type="match status" value="1"/>
</dbReference>
<keyword evidence="3" id="KW-0808">Transferase</keyword>
<dbReference type="AlphaFoldDB" id="A0AB73T486"/>
<dbReference type="PANTHER" id="PTHR11051">
    <property type="entry name" value="GLYCOSYL HYDROLASE-RELATED"/>
    <property type="match status" value="1"/>
</dbReference>
<evidence type="ECO:0000259" key="8">
    <source>
        <dbReference type="Pfam" id="PF03636"/>
    </source>
</evidence>
<evidence type="ECO:0000313" key="10">
    <source>
        <dbReference type="Proteomes" id="UP000245412"/>
    </source>
</evidence>
<feature type="binding site" evidence="5">
    <location>
        <begin position="351"/>
        <end position="352"/>
    </location>
    <ligand>
        <name>substrate</name>
    </ligand>
</feature>
<dbReference type="Pfam" id="PF03632">
    <property type="entry name" value="Glyco_hydro_65m"/>
    <property type="match status" value="1"/>
</dbReference>
<dbReference type="Gene3D" id="1.50.10.10">
    <property type="match status" value="1"/>
</dbReference>
<gene>
    <name evidence="9" type="ORF">C7383_106162</name>
</gene>
<evidence type="ECO:0000256" key="3">
    <source>
        <dbReference type="ARBA" id="ARBA00022679"/>
    </source>
</evidence>
<sequence length="776" mass="89394">MDTAMNYERAKQWILAEDRFTPESLGKCESVMCLGNGYMGLRSALEEEYVNEKRDLFIAGTFNKFDESEVTELPNAADVTSMELHLKSERFSLESGRIENYERFLNLKTGELVRNVIWISPRGKRVRLTFKRIVSMKRMHVIAQQVSITPLNRDMKIRLRTGIDGQVTNSGAQHFSEGEKRFYDHKYMQYVSRTTESGITFVTNSAVKREGFGSGEEGRIGMGRRHVYCDYEWDAAMDETVTFEKISNVHTLRDLEHAGRTVQELQEESVRELQEALKCGYDILARESAAAWEEKVWSRARISIDSENELDELAVRFAQYHMAVMTPAHDERMNIGAKGLSGEGYKGHTFWDADIFVLPYFTFTFPETARKLVKYRYLTLPGAHKKAQENGYAGAQFPWESAWYDDGEVTPAFGDVDIVTGRPQTIWSGKIEQHITSDVVFAMWQYYQAAGDQAFMDDYGYELLFDTAVFWASRLEYSADDGKYHINNVIGPDEYKEHVNDNAYTNYMAWWNLNKAVSCYEELSEEKPGLLGKLSEKLNLESYYEKWRELAGKIYLPQPGADLVIPQDASYLTLEDIDLTKYKEQEEVLLIYRDYNAEQINKLQVSKQADIMILFYLLENYFTDEVKKANWNYYEPRTLHDSSLSLSTHCILANDIGDRDMAYSLYQKSLNIDMGPFMKSSDGGIHSASIGGIWQSVVFGFGGVRVLEGNLRIRPSLPKKWRKLSFHLNWHGQDLFFTVTKESVKIENRTRVKAADIEIAGKVYQVFDEIEVSTER</sequence>
<dbReference type="InterPro" id="IPR017045">
    <property type="entry name" value="Malt_Pase/Glycosyl_Hdrlase"/>
</dbReference>
<dbReference type="GO" id="GO:0005975">
    <property type="term" value="P:carbohydrate metabolic process"/>
    <property type="evidence" value="ECO:0007669"/>
    <property type="project" value="InterPro"/>
</dbReference>
<evidence type="ECO:0000259" key="6">
    <source>
        <dbReference type="Pfam" id="PF03632"/>
    </source>
</evidence>
<dbReference type="Proteomes" id="UP000245412">
    <property type="component" value="Unassembled WGS sequence"/>
</dbReference>
<feature type="active site" description="Proton donor" evidence="4">
    <location>
        <position position="494"/>
    </location>
</feature>
<name>A0AB73T486_9FIRM</name>
<dbReference type="InterPro" id="IPR008928">
    <property type="entry name" value="6-hairpin_glycosidase_sf"/>
</dbReference>
<dbReference type="GO" id="GO:0016757">
    <property type="term" value="F:glycosyltransferase activity"/>
    <property type="evidence" value="ECO:0007669"/>
    <property type="project" value="UniProtKB-KW"/>
</dbReference>
<dbReference type="PIRSF" id="PIRSF036289">
    <property type="entry name" value="Glycosyl_hydrolase_malt_phosph"/>
    <property type="match status" value="1"/>
</dbReference>
<evidence type="ECO:0000256" key="5">
    <source>
        <dbReference type="PIRSR" id="PIRSR036289-51"/>
    </source>
</evidence>
<feature type="domain" description="Glycoside hydrolase family 65 N-terminal" evidence="8">
    <location>
        <begin position="17"/>
        <end position="251"/>
    </location>
</feature>
<accession>A0AB73T486</accession>